<evidence type="ECO:0000313" key="11">
    <source>
        <dbReference type="EMBL" id="KAI2647040.1"/>
    </source>
</evidence>
<evidence type="ECO:0000259" key="8">
    <source>
        <dbReference type="Pfam" id="PF00078"/>
    </source>
</evidence>
<dbReference type="Pfam" id="PF00078">
    <property type="entry name" value="RVT_1"/>
    <property type="match status" value="1"/>
</dbReference>
<dbReference type="Gene3D" id="3.10.10.10">
    <property type="entry name" value="HIV Type 1 Reverse Transcriptase, subunit A, domain 1"/>
    <property type="match status" value="1"/>
</dbReference>
<evidence type="ECO:0000256" key="6">
    <source>
        <dbReference type="ARBA" id="ARBA00022759"/>
    </source>
</evidence>
<proteinExistence type="inferred from homology"/>
<dbReference type="InterPro" id="IPR043128">
    <property type="entry name" value="Rev_trsase/Diguanyl_cyclase"/>
</dbReference>
<dbReference type="Pfam" id="PF17919">
    <property type="entry name" value="RT_RNaseH_2"/>
    <property type="match status" value="1"/>
</dbReference>
<dbReference type="PANTHER" id="PTHR37984">
    <property type="entry name" value="PROTEIN CBG26694"/>
    <property type="match status" value="1"/>
</dbReference>
<dbReference type="EMBL" id="JACTAM010000634">
    <property type="protein sequence ID" value="KAI2647040.1"/>
    <property type="molecule type" value="Genomic_DNA"/>
</dbReference>
<dbReference type="Proteomes" id="UP000830375">
    <property type="component" value="Unassembled WGS sequence"/>
</dbReference>
<dbReference type="Pfam" id="PF24626">
    <property type="entry name" value="SH3_Tf2-1"/>
    <property type="match status" value="1"/>
</dbReference>
<evidence type="ECO:0000256" key="2">
    <source>
        <dbReference type="ARBA" id="ARBA00012180"/>
    </source>
</evidence>
<dbReference type="CDD" id="cd01647">
    <property type="entry name" value="RT_LTR"/>
    <property type="match status" value="1"/>
</dbReference>
<evidence type="ECO:0000256" key="1">
    <source>
        <dbReference type="ARBA" id="ARBA00010879"/>
    </source>
</evidence>
<dbReference type="Gene3D" id="3.30.70.270">
    <property type="match status" value="2"/>
</dbReference>
<dbReference type="PANTHER" id="PTHR37984:SF5">
    <property type="entry name" value="PROTEIN NYNRIN-LIKE"/>
    <property type="match status" value="1"/>
</dbReference>
<dbReference type="SUPFAM" id="SSF53098">
    <property type="entry name" value="Ribonuclease H-like"/>
    <property type="match status" value="1"/>
</dbReference>
<reference evidence="11 12" key="1">
    <citation type="submission" date="2022-01" db="EMBL/GenBank/DDBJ databases">
        <title>A high-quality chromosome-level genome assembly of rohu carp, Labeo rohita.</title>
        <authorList>
            <person name="Arick M.A. II"/>
            <person name="Hsu C.-Y."/>
            <person name="Magbanua Z."/>
            <person name="Pechanova O."/>
            <person name="Grover C."/>
            <person name="Miller E."/>
            <person name="Thrash A."/>
            <person name="Ezzel L."/>
            <person name="Alam S."/>
            <person name="Benzie J."/>
            <person name="Hamilton M."/>
            <person name="Karsi A."/>
            <person name="Lawrence M.L."/>
            <person name="Peterson D.G."/>
        </authorList>
    </citation>
    <scope>NUCLEOTIDE SEQUENCE [LARGE SCALE GENOMIC DNA]</scope>
    <source>
        <strain evidence="12">BAU-BD-2019</strain>
        <tissue evidence="11">Blood</tissue>
    </source>
</reference>
<name>A0ABQ8L9G6_LABRO</name>
<comment type="similarity">
    <text evidence="1">Belongs to the beta type-B retroviral polymerase family. HERV class-II K(HML-2) pol subfamily.</text>
</comment>
<comment type="caution">
    <text evidence="11">The sequence shown here is derived from an EMBL/GenBank/DDBJ whole genome shotgun (WGS) entry which is preliminary data.</text>
</comment>
<organism evidence="11 12">
    <name type="scientific">Labeo rohita</name>
    <name type="common">Indian major carp</name>
    <name type="synonym">Cyprinus rohita</name>
    <dbReference type="NCBI Taxonomy" id="84645"/>
    <lineage>
        <taxon>Eukaryota</taxon>
        <taxon>Metazoa</taxon>
        <taxon>Chordata</taxon>
        <taxon>Craniata</taxon>
        <taxon>Vertebrata</taxon>
        <taxon>Euteleostomi</taxon>
        <taxon>Actinopterygii</taxon>
        <taxon>Neopterygii</taxon>
        <taxon>Teleostei</taxon>
        <taxon>Ostariophysi</taxon>
        <taxon>Cypriniformes</taxon>
        <taxon>Cyprinidae</taxon>
        <taxon>Labeoninae</taxon>
        <taxon>Labeonini</taxon>
        <taxon>Labeo</taxon>
    </lineage>
</organism>
<evidence type="ECO:0000256" key="3">
    <source>
        <dbReference type="ARBA" id="ARBA00022679"/>
    </source>
</evidence>
<evidence type="ECO:0000256" key="5">
    <source>
        <dbReference type="ARBA" id="ARBA00022722"/>
    </source>
</evidence>
<dbReference type="EC" id="3.1.26.4" evidence="2"/>
<sequence length="1044" mass="115469">MFREGLNFDIQDTHDLPQDLEGFINLATRKKLYRPRATHHLNHPWLNRSPCNWGGFDCLLKKNNKGWFGAFASTVGVGALCSILSFKSQGPLVNRGVLVGVSPLVPPQSHTQFPATITYQDSVHSCKALIDSGAEASFLDCSTAMSWGMPAIPLSCPVTVWGFSGQPVATNTHTTPYVSLVVSGNHCESVALFLLESPHACHVLGHPWLVQHSPHVEAADLTGVPGEYCDLRLVFSKSSVFELLQGAKVFTKLDLCNAYHICIREGDEWKTAFNTPTGHYEYLVLPFGLTNAPAVFQGTINSVLGDMINQFVFVYLDDILIFSPSLQVHTQRVHQVLQRLLENQLYVKAEKCEFHAKSVMFLGYVVSAGEIKPDPAKVKAVAEWPFPDTRKALQHFLGFANFYQRFIRNLGQVAAPLTALTSIKVPFTWSAQAQEAFDNLKSRFISAPVLSIPDPERQFIVEVDASDVGVGAVLSQHSPKDGRVHPVHFSLIASTQLSVIMTLATESCWRLGWPWRMSSRQAHWALFFDRFDFTLSYRPRSKNVKPDALSRQFECPGEEFPADAILSKEVVLGALFWDVERQVEEAGRGVEVPGESQEVNGCYLPVILVALYRPGRQAVCIGLLYLCPEQGLQSSPRWSTPSLTHSLSSLVTHVSGLPPSRGFTVILTVVDRFSKAVHFVPLPKLPSAKETAQLVIDHIFWIHGVPSLSPISGKNSVDRSGPLRVCYQVFIPRLTDSVSEPIRISSELSAAWRPAILPPGVNSSLGLSMPTIFYQWHPQEPDAAVPSALAFVRRCRHVWKKARKALAQASGRTKAAADRHRTPAPRYVCGQKVWLSTKDLPLKVASRKLAPRFIGPHQITKVLNPVAVRLKLPSSLGRVHPVFHVFRVKPVFRSSLNANMSSPAPPPPCRGRGFQYLVDWEDYGPEERSWVPVRDILDRILLSCVRCSGGLLSWSTFVWFDSSPCAALSLWCHCGVPLVIPDSLLLSALALLCLDFHLFTAVPAALSLLARRAAQPFIAIPPPRLPVALAEAGQFSALGWLTIY</sequence>
<keyword evidence="7" id="KW-0511">Multifunctional enzyme</keyword>
<dbReference type="InterPro" id="IPR050951">
    <property type="entry name" value="Retrovirus_Pol_polyprotein"/>
</dbReference>
<dbReference type="SUPFAM" id="SSF56672">
    <property type="entry name" value="DNA/RNA polymerases"/>
    <property type="match status" value="1"/>
</dbReference>
<evidence type="ECO:0000256" key="4">
    <source>
        <dbReference type="ARBA" id="ARBA00022695"/>
    </source>
</evidence>
<keyword evidence="6" id="KW-0255">Endonuclease</keyword>
<feature type="domain" description="Tf2-1-like SH3-like" evidence="10">
    <location>
        <begin position="830"/>
        <end position="890"/>
    </location>
</feature>
<evidence type="ECO:0000259" key="10">
    <source>
        <dbReference type="Pfam" id="PF24626"/>
    </source>
</evidence>
<keyword evidence="4" id="KW-0548">Nucleotidyltransferase</keyword>
<dbReference type="Gene3D" id="3.30.420.10">
    <property type="entry name" value="Ribonuclease H-like superfamily/Ribonuclease H"/>
    <property type="match status" value="1"/>
</dbReference>
<dbReference type="InterPro" id="IPR021109">
    <property type="entry name" value="Peptidase_aspartic_dom_sf"/>
</dbReference>
<dbReference type="InterPro" id="IPR056924">
    <property type="entry name" value="SH3_Tf2-1"/>
</dbReference>
<protein>
    <recommendedName>
        <fullName evidence="2">ribonuclease H</fullName>
        <ecNumber evidence="2">3.1.26.4</ecNumber>
    </recommendedName>
</protein>
<keyword evidence="6" id="KW-0378">Hydrolase</keyword>
<gene>
    <name evidence="11" type="ORF">H4Q32_028552</name>
</gene>
<dbReference type="InterPro" id="IPR000477">
    <property type="entry name" value="RT_dom"/>
</dbReference>
<dbReference type="InterPro" id="IPR041577">
    <property type="entry name" value="RT_RNaseH_2"/>
</dbReference>
<accession>A0ABQ8L9G6</accession>
<dbReference type="SUPFAM" id="SSF50630">
    <property type="entry name" value="Acid proteases"/>
    <property type="match status" value="1"/>
</dbReference>
<dbReference type="CDD" id="cd00303">
    <property type="entry name" value="retropepsin_like"/>
    <property type="match status" value="1"/>
</dbReference>
<dbReference type="Gene3D" id="2.40.70.10">
    <property type="entry name" value="Acid Proteases"/>
    <property type="match status" value="1"/>
</dbReference>
<keyword evidence="12" id="KW-1185">Reference proteome</keyword>
<dbReference type="SUPFAM" id="SSF54160">
    <property type="entry name" value="Chromo domain-like"/>
    <property type="match status" value="1"/>
</dbReference>
<dbReference type="InterPro" id="IPR016197">
    <property type="entry name" value="Chromo-like_dom_sf"/>
</dbReference>
<dbReference type="InterPro" id="IPR012337">
    <property type="entry name" value="RNaseH-like_sf"/>
</dbReference>
<feature type="domain" description="Reverse transcriptase/retrotransposon-derived protein RNase H-like" evidence="9">
    <location>
        <begin position="429"/>
        <end position="489"/>
    </location>
</feature>
<dbReference type="InterPro" id="IPR043502">
    <property type="entry name" value="DNA/RNA_pol_sf"/>
</dbReference>
<keyword evidence="5" id="KW-0540">Nuclease</keyword>
<evidence type="ECO:0000313" key="12">
    <source>
        <dbReference type="Proteomes" id="UP000830375"/>
    </source>
</evidence>
<evidence type="ECO:0000259" key="9">
    <source>
        <dbReference type="Pfam" id="PF17919"/>
    </source>
</evidence>
<keyword evidence="3" id="KW-0808">Transferase</keyword>
<dbReference type="InterPro" id="IPR036397">
    <property type="entry name" value="RNaseH_sf"/>
</dbReference>
<feature type="domain" description="Reverse transcriptase" evidence="8">
    <location>
        <begin position="241"/>
        <end position="365"/>
    </location>
</feature>
<evidence type="ECO:0000256" key="7">
    <source>
        <dbReference type="ARBA" id="ARBA00023268"/>
    </source>
</evidence>